<protein>
    <recommendedName>
        <fullName evidence="3">Peptidase A2 domain-containing protein</fullName>
    </recommendedName>
</protein>
<evidence type="ECO:0008006" key="3">
    <source>
        <dbReference type="Google" id="ProtNLM"/>
    </source>
</evidence>
<dbReference type="Proteomes" id="UP000266723">
    <property type="component" value="Unassembled WGS sequence"/>
</dbReference>
<evidence type="ECO:0000313" key="1">
    <source>
        <dbReference type="EMBL" id="KAF3518090.1"/>
    </source>
</evidence>
<dbReference type="PROSITE" id="PS00141">
    <property type="entry name" value="ASP_PROTEASE"/>
    <property type="match status" value="1"/>
</dbReference>
<dbReference type="EMBL" id="QGKV02001556">
    <property type="protein sequence ID" value="KAF3518090.1"/>
    <property type="molecule type" value="Genomic_DNA"/>
</dbReference>
<proteinExistence type="predicted"/>
<dbReference type="InterPro" id="IPR021109">
    <property type="entry name" value="Peptidase_aspartic_dom_sf"/>
</dbReference>
<dbReference type="CDD" id="cd00303">
    <property type="entry name" value="retropepsin_like"/>
    <property type="match status" value="1"/>
</dbReference>
<evidence type="ECO:0000313" key="2">
    <source>
        <dbReference type="Proteomes" id="UP000266723"/>
    </source>
</evidence>
<keyword evidence="2" id="KW-1185">Reference proteome</keyword>
<dbReference type="Gene3D" id="2.40.70.10">
    <property type="entry name" value="Acid Proteases"/>
    <property type="match status" value="1"/>
</dbReference>
<name>A0ABQ7AVE6_BRACR</name>
<dbReference type="SUPFAM" id="SSF50630">
    <property type="entry name" value="Acid proteases"/>
    <property type="match status" value="1"/>
</dbReference>
<dbReference type="InterPro" id="IPR001969">
    <property type="entry name" value="Aspartic_peptidase_AS"/>
</dbReference>
<dbReference type="PANTHER" id="PTHR33240">
    <property type="entry name" value="OS08G0508500 PROTEIN"/>
    <property type="match status" value="1"/>
</dbReference>
<dbReference type="PANTHER" id="PTHR33240:SF8">
    <property type="entry name" value="OS03G0439900 PROTEIN"/>
    <property type="match status" value="1"/>
</dbReference>
<gene>
    <name evidence="1" type="ORF">DY000_02059352</name>
</gene>
<comment type="caution">
    <text evidence="1">The sequence shown here is derived from an EMBL/GenBank/DDBJ whole genome shotgun (WGS) entry which is preliminary data.</text>
</comment>
<sequence>MFLFQAKTDQNPTITTSENTLQKDEALTFREHETIKLDMPHDDALVISLNVGGTILSKILVDTGSAVNIISQKTLRSLEQPIPKIRREAAPLTSFKGRSIPSLGIVILTVKACDLKQETDFTIVNLPMPFDAIVGRP</sequence>
<organism evidence="1 2">
    <name type="scientific">Brassica cretica</name>
    <name type="common">Mustard</name>
    <dbReference type="NCBI Taxonomy" id="69181"/>
    <lineage>
        <taxon>Eukaryota</taxon>
        <taxon>Viridiplantae</taxon>
        <taxon>Streptophyta</taxon>
        <taxon>Embryophyta</taxon>
        <taxon>Tracheophyta</taxon>
        <taxon>Spermatophyta</taxon>
        <taxon>Magnoliopsida</taxon>
        <taxon>eudicotyledons</taxon>
        <taxon>Gunneridae</taxon>
        <taxon>Pentapetalae</taxon>
        <taxon>rosids</taxon>
        <taxon>malvids</taxon>
        <taxon>Brassicales</taxon>
        <taxon>Brassicaceae</taxon>
        <taxon>Brassiceae</taxon>
        <taxon>Brassica</taxon>
    </lineage>
</organism>
<accession>A0ABQ7AVE6</accession>
<reference evidence="1 2" key="1">
    <citation type="journal article" date="2020" name="BMC Genomics">
        <title>Intraspecific diversification of the crop wild relative Brassica cretica Lam. using demographic model selection.</title>
        <authorList>
            <person name="Kioukis A."/>
            <person name="Michalopoulou V.A."/>
            <person name="Briers L."/>
            <person name="Pirintsos S."/>
            <person name="Studholme D.J."/>
            <person name="Pavlidis P."/>
            <person name="Sarris P.F."/>
        </authorList>
    </citation>
    <scope>NUCLEOTIDE SEQUENCE [LARGE SCALE GENOMIC DNA]</scope>
    <source>
        <strain evidence="2">cv. PFS-1207/04</strain>
    </source>
</reference>